<dbReference type="CDD" id="cd07012">
    <property type="entry name" value="PBP2_Bug_TTT"/>
    <property type="match status" value="1"/>
</dbReference>
<evidence type="ECO:0000256" key="2">
    <source>
        <dbReference type="SAM" id="SignalP"/>
    </source>
</evidence>
<reference evidence="4" key="1">
    <citation type="journal article" date="2019" name="Int. J. Syst. Evol. Microbiol.">
        <title>The Global Catalogue of Microorganisms (GCM) 10K type strain sequencing project: providing services to taxonomists for standard genome sequencing and annotation.</title>
        <authorList>
            <consortium name="The Broad Institute Genomics Platform"/>
            <consortium name="The Broad Institute Genome Sequencing Center for Infectious Disease"/>
            <person name="Wu L."/>
            <person name="Ma J."/>
        </authorList>
    </citation>
    <scope>NUCLEOTIDE SEQUENCE [LARGE SCALE GENOMIC DNA]</scope>
    <source>
        <strain evidence="4">JCM 17459</strain>
    </source>
</reference>
<name>A0ABP8EUI1_9MICO</name>
<evidence type="ECO:0000256" key="1">
    <source>
        <dbReference type="ARBA" id="ARBA00006987"/>
    </source>
</evidence>
<evidence type="ECO:0000313" key="4">
    <source>
        <dbReference type="Proteomes" id="UP001499841"/>
    </source>
</evidence>
<dbReference type="InterPro" id="IPR042100">
    <property type="entry name" value="Bug_dom1"/>
</dbReference>
<sequence>MIRTRLTSAAALSAMALVLAACSGGDAGGTDATEDGQASGYPEKDINFIVQAAAGGGSDLSSRALVAELEPILDTSIIVENRPGASGSTAMQFVSEQEPDGYTIGFVPVEIAMLSHQNFDVDPADYDFLGQIMLAPGILSVPTDSPYQTLEDFVEAAKSEELAVANSGAGSIWEAAAFGLADETGAQLASVPFDGGAPALAAAIGGQVDAAVGGAGETLTAYNEGQVRPLAIFHDERHPDMPDVPTAAEAGFDLEFGGWGGIYAPAGLPDDVRQTLESAIEEAANSDGFTETITKAGNLPVYRDAAEFTDFVNSEHERFGEILGAR</sequence>
<dbReference type="SUPFAM" id="SSF53850">
    <property type="entry name" value="Periplasmic binding protein-like II"/>
    <property type="match status" value="1"/>
</dbReference>
<dbReference type="Gene3D" id="3.40.190.150">
    <property type="entry name" value="Bordetella uptake gene, domain 1"/>
    <property type="match status" value="1"/>
</dbReference>
<dbReference type="PANTHER" id="PTHR42928">
    <property type="entry name" value="TRICARBOXYLATE-BINDING PROTEIN"/>
    <property type="match status" value="1"/>
</dbReference>
<accession>A0ABP8EUI1</accession>
<dbReference type="PANTHER" id="PTHR42928:SF5">
    <property type="entry name" value="BLR1237 PROTEIN"/>
    <property type="match status" value="1"/>
</dbReference>
<comment type="similarity">
    <text evidence="1">Belongs to the UPF0065 (bug) family.</text>
</comment>
<dbReference type="InterPro" id="IPR005064">
    <property type="entry name" value="BUG"/>
</dbReference>
<dbReference type="Gene3D" id="3.40.190.10">
    <property type="entry name" value="Periplasmic binding protein-like II"/>
    <property type="match status" value="1"/>
</dbReference>
<organism evidence="3 4">
    <name type="scientific">Georgenia daeguensis</name>
    <dbReference type="NCBI Taxonomy" id="908355"/>
    <lineage>
        <taxon>Bacteria</taxon>
        <taxon>Bacillati</taxon>
        <taxon>Actinomycetota</taxon>
        <taxon>Actinomycetes</taxon>
        <taxon>Micrococcales</taxon>
        <taxon>Bogoriellaceae</taxon>
        <taxon>Georgenia</taxon>
    </lineage>
</organism>
<evidence type="ECO:0000313" key="3">
    <source>
        <dbReference type="EMBL" id="GAA4287609.1"/>
    </source>
</evidence>
<keyword evidence="4" id="KW-1185">Reference proteome</keyword>
<dbReference type="Proteomes" id="UP001499841">
    <property type="component" value="Unassembled WGS sequence"/>
</dbReference>
<dbReference type="Pfam" id="PF03401">
    <property type="entry name" value="TctC"/>
    <property type="match status" value="1"/>
</dbReference>
<dbReference type="RefSeq" id="WP_345040480.1">
    <property type="nucleotide sequence ID" value="NZ_BAABBA010000008.1"/>
</dbReference>
<proteinExistence type="inferred from homology"/>
<feature type="signal peptide" evidence="2">
    <location>
        <begin position="1"/>
        <end position="20"/>
    </location>
</feature>
<dbReference type="EMBL" id="BAABBA010000008">
    <property type="protein sequence ID" value="GAA4287609.1"/>
    <property type="molecule type" value="Genomic_DNA"/>
</dbReference>
<feature type="chain" id="PRO_5045905187" evidence="2">
    <location>
        <begin position="21"/>
        <end position="326"/>
    </location>
</feature>
<keyword evidence="2" id="KW-0732">Signal</keyword>
<dbReference type="PIRSF" id="PIRSF017082">
    <property type="entry name" value="YflP"/>
    <property type="match status" value="1"/>
</dbReference>
<protein>
    <submittedName>
        <fullName evidence="3">Tripartite tricarboxylate transporter substrate binding protein</fullName>
    </submittedName>
</protein>
<gene>
    <name evidence="3" type="ORF">GCM10022262_19680</name>
</gene>
<dbReference type="PROSITE" id="PS51257">
    <property type="entry name" value="PROKAR_LIPOPROTEIN"/>
    <property type="match status" value="1"/>
</dbReference>
<comment type="caution">
    <text evidence="3">The sequence shown here is derived from an EMBL/GenBank/DDBJ whole genome shotgun (WGS) entry which is preliminary data.</text>
</comment>